<organism evidence="2 3">
    <name type="scientific">Dispira parvispora</name>
    <dbReference type="NCBI Taxonomy" id="1520584"/>
    <lineage>
        <taxon>Eukaryota</taxon>
        <taxon>Fungi</taxon>
        <taxon>Fungi incertae sedis</taxon>
        <taxon>Zoopagomycota</taxon>
        <taxon>Kickxellomycotina</taxon>
        <taxon>Dimargaritomycetes</taxon>
        <taxon>Dimargaritales</taxon>
        <taxon>Dimargaritaceae</taxon>
        <taxon>Dispira</taxon>
    </lineage>
</organism>
<gene>
    <name evidence="2" type="ORF">IWQ62_004227</name>
</gene>
<feature type="transmembrane region" description="Helical" evidence="1">
    <location>
        <begin position="59"/>
        <end position="81"/>
    </location>
</feature>
<proteinExistence type="predicted"/>
<comment type="caution">
    <text evidence="2">The sequence shown here is derived from an EMBL/GenBank/DDBJ whole genome shotgun (WGS) entry which is preliminary data.</text>
</comment>
<keyword evidence="1" id="KW-1133">Transmembrane helix</keyword>
<evidence type="ECO:0000313" key="2">
    <source>
        <dbReference type="EMBL" id="KAJ1960456.1"/>
    </source>
</evidence>
<evidence type="ECO:0000256" key="1">
    <source>
        <dbReference type="SAM" id="Phobius"/>
    </source>
</evidence>
<keyword evidence="1" id="KW-0472">Membrane</keyword>
<dbReference type="EMBL" id="JANBPY010001337">
    <property type="protein sequence ID" value="KAJ1960456.1"/>
    <property type="molecule type" value="Genomic_DNA"/>
</dbReference>
<sequence length="132" mass="14273">MSGYTQRDGFGRTRPWLIGAAVNGVMVLVSIGFFIAAAVIRSNSDKKPNGMPVRLTENIALNAVGAIFLAVGLCGLLWCALRLNRIYAIREQTMRADQAVQSGLPSHCKDGVVVLNEDMHVTDMKAYTSSCV</sequence>
<dbReference type="OrthoDB" id="10396557at2759"/>
<dbReference type="AlphaFoldDB" id="A0A9W8E6C1"/>
<keyword evidence="1" id="KW-0812">Transmembrane</keyword>
<dbReference type="Proteomes" id="UP001150925">
    <property type="component" value="Unassembled WGS sequence"/>
</dbReference>
<name>A0A9W8E6C1_9FUNG</name>
<accession>A0A9W8E6C1</accession>
<keyword evidence="3" id="KW-1185">Reference proteome</keyword>
<protein>
    <submittedName>
        <fullName evidence="2">Uncharacterized protein</fullName>
    </submittedName>
</protein>
<reference evidence="2" key="1">
    <citation type="submission" date="2022-07" db="EMBL/GenBank/DDBJ databases">
        <title>Phylogenomic reconstructions and comparative analyses of Kickxellomycotina fungi.</title>
        <authorList>
            <person name="Reynolds N.K."/>
            <person name="Stajich J.E."/>
            <person name="Barry K."/>
            <person name="Grigoriev I.V."/>
            <person name="Crous P."/>
            <person name="Smith M.E."/>
        </authorList>
    </citation>
    <scope>NUCLEOTIDE SEQUENCE</scope>
    <source>
        <strain evidence="2">RSA 1196</strain>
    </source>
</reference>
<evidence type="ECO:0000313" key="3">
    <source>
        <dbReference type="Proteomes" id="UP001150925"/>
    </source>
</evidence>
<feature type="transmembrane region" description="Helical" evidence="1">
    <location>
        <begin position="16"/>
        <end position="39"/>
    </location>
</feature>